<dbReference type="PRINTS" id="PR00411">
    <property type="entry name" value="PNDRDTASEI"/>
</dbReference>
<dbReference type="Pfam" id="PF07992">
    <property type="entry name" value="Pyr_redox_2"/>
    <property type="match status" value="1"/>
</dbReference>
<dbReference type="SUPFAM" id="SSF51905">
    <property type="entry name" value="FAD/NAD(P)-binding domain"/>
    <property type="match status" value="1"/>
</dbReference>
<comment type="caution">
    <text evidence="7">The sequence shown here is derived from an EMBL/GenBank/DDBJ whole genome shotgun (WGS) entry which is preliminary data.</text>
</comment>
<dbReference type="Pfam" id="PF02852">
    <property type="entry name" value="Pyr_redox_dim"/>
    <property type="match status" value="1"/>
</dbReference>
<name>A0ABS7TKI7_9BACT</name>
<dbReference type="InterPro" id="IPR001100">
    <property type="entry name" value="Pyr_nuc-diS_OxRdtase"/>
</dbReference>
<proteinExistence type="inferred from homology"/>
<dbReference type="InterPro" id="IPR004099">
    <property type="entry name" value="Pyr_nucl-diS_OxRdtase_dimer"/>
</dbReference>
<dbReference type="Gene3D" id="3.30.390.30">
    <property type="match status" value="1"/>
</dbReference>
<dbReference type="RefSeq" id="WP_224190507.1">
    <property type="nucleotide sequence ID" value="NZ_JAIRAU010000001.1"/>
</dbReference>
<dbReference type="InterPro" id="IPR016156">
    <property type="entry name" value="FAD/NAD-linked_Rdtase_dimer_sf"/>
</dbReference>
<evidence type="ECO:0000256" key="1">
    <source>
        <dbReference type="ARBA" id="ARBA00001974"/>
    </source>
</evidence>
<dbReference type="Proteomes" id="UP001139031">
    <property type="component" value="Unassembled WGS sequence"/>
</dbReference>
<feature type="domain" description="Pyridine nucleotide-disulphide oxidoreductase dimerisation" evidence="5">
    <location>
        <begin position="346"/>
        <end position="453"/>
    </location>
</feature>
<evidence type="ECO:0000256" key="3">
    <source>
        <dbReference type="ARBA" id="ARBA00022630"/>
    </source>
</evidence>
<evidence type="ECO:0000313" key="7">
    <source>
        <dbReference type="EMBL" id="MBZ5708740.1"/>
    </source>
</evidence>
<gene>
    <name evidence="7" type="ORF">K7C98_05695</name>
</gene>
<evidence type="ECO:0000256" key="2">
    <source>
        <dbReference type="ARBA" id="ARBA00007532"/>
    </source>
</evidence>
<dbReference type="PRINTS" id="PR00368">
    <property type="entry name" value="FADPNR"/>
</dbReference>
<accession>A0ABS7TKI7</accession>
<organism evidence="7 8">
    <name type="scientific">Nannocystis pusilla</name>
    <dbReference type="NCBI Taxonomy" id="889268"/>
    <lineage>
        <taxon>Bacteria</taxon>
        <taxon>Pseudomonadati</taxon>
        <taxon>Myxococcota</taxon>
        <taxon>Polyangia</taxon>
        <taxon>Nannocystales</taxon>
        <taxon>Nannocystaceae</taxon>
        <taxon>Nannocystis</taxon>
    </lineage>
</organism>
<keyword evidence="3" id="KW-0285">Flavoprotein</keyword>
<dbReference type="PIRSF" id="PIRSF000350">
    <property type="entry name" value="Mercury_reductase_MerA"/>
    <property type="match status" value="1"/>
</dbReference>
<evidence type="ECO:0000259" key="6">
    <source>
        <dbReference type="Pfam" id="PF07992"/>
    </source>
</evidence>
<keyword evidence="8" id="KW-1185">Reference proteome</keyword>
<dbReference type="InterPro" id="IPR036188">
    <property type="entry name" value="FAD/NAD-bd_sf"/>
</dbReference>
<evidence type="ECO:0000259" key="5">
    <source>
        <dbReference type="Pfam" id="PF02852"/>
    </source>
</evidence>
<reference evidence="7" key="1">
    <citation type="submission" date="2021-08" db="EMBL/GenBank/DDBJ databases">
        <authorList>
            <person name="Stevens D.C."/>
        </authorList>
    </citation>
    <scope>NUCLEOTIDE SEQUENCE</scope>
    <source>
        <strain evidence="7">DSM 53165</strain>
    </source>
</reference>
<feature type="domain" description="FAD/NAD(P)-binding" evidence="6">
    <location>
        <begin position="4"/>
        <end position="322"/>
    </location>
</feature>
<dbReference type="EMBL" id="JAIRAU010000001">
    <property type="protein sequence ID" value="MBZ5708740.1"/>
    <property type="molecule type" value="Genomic_DNA"/>
</dbReference>
<dbReference type="InterPro" id="IPR023753">
    <property type="entry name" value="FAD/NAD-binding_dom"/>
</dbReference>
<comment type="cofactor">
    <cofactor evidence="1">
        <name>FAD</name>
        <dbReference type="ChEBI" id="CHEBI:57692"/>
    </cofactor>
</comment>
<dbReference type="PANTHER" id="PTHR43014">
    <property type="entry name" value="MERCURIC REDUCTASE"/>
    <property type="match status" value="1"/>
</dbReference>
<sequence>MDRYDVVILGSGQAAKPLALALAEAGRRTALVERAWIGGTCVNTGCTPTKTMVASARVAWLARRAADYGVRTSDVSIDMAQVRERTRRIVREFRESSQAALAAQPTIDLVFGAARFVGPKTIEVALTRGGVRRFSGDVIIIDTGARTRAPALAGLDRVPWLDHVAMLELGVLPDHLLVLGGGYIGLEFAQMFRRFGSRVTVVQRHAQLLPREDEDVATALRDILTAEGVEILLSTEARQVVPESGGLRLVCDTAAGARALTGSHLLVAAGRTPNTDALNLAATGVAVDARGHVQVDEWLETTTPGIFAAGDVKGGPAFTHISYDDHRILRANLLHGEHASTRGRLVPYVVFTDPELARVGLSEGEARRQGRNFRVARIAMNRVARALEMDEAHGFIKVVIDRDSDQILGATILGVEAGELMSAIEVAMMGQLPSAALRDGVFAHPTLAESLNTVMSA</sequence>
<keyword evidence="4" id="KW-0274">FAD</keyword>
<comment type="similarity">
    <text evidence="2">Belongs to the class-I pyridine nucleotide-disulfide oxidoreductase family.</text>
</comment>
<protein>
    <submittedName>
        <fullName evidence="7">Mercuric reductase</fullName>
    </submittedName>
</protein>
<evidence type="ECO:0000256" key="4">
    <source>
        <dbReference type="ARBA" id="ARBA00022827"/>
    </source>
</evidence>
<dbReference type="PANTHER" id="PTHR43014:SF2">
    <property type="entry name" value="MERCURIC REDUCTASE"/>
    <property type="match status" value="1"/>
</dbReference>
<evidence type="ECO:0000313" key="8">
    <source>
        <dbReference type="Proteomes" id="UP001139031"/>
    </source>
</evidence>
<dbReference type="SUPFAM" id="SSF55424">
    <property type="entry name" value="FAD/NAD-linked reductases, dimerisation (C-terminal) domain"/>
    <property type="match status" value="1"/>
</dbReference>
<dbReference type="Gene3D" id="3.50.50.60">
    <property type="entry name" value="FAD/NAD(P)-binding domain"/>
    <property type="match status" value="2"/>
</dbReference>